<dbReference type="GO" id="GO:0009279">
    <property type="term" value="C:cell outer membrane"/>
    <property type="evidence" value="ECO:0007669"/>
    <property type="project" value="InterPro"/>
</dbReference>
<organism evidence="2 3">
    <name type="scientific">SAR86 cluster bacterium</name>
    <dbReference type="NCBI Taxonomy" id="2030880"/>
    <lineage>
        <taxon>Bacteria</taxon>
        <taxon>Pseudomonadati</taxon>
        <taxon>Pseudomonadota</taxon>
        <taxon>Gammaproteobacteria</taxon>
        <taxon>SAR86 cluster</taxon>
    </lineage>
</organism>
<dbReference type="GO" id="GO:0005507">
    <property type="term" value="F:copper ion binding"/>
    <property type="evidence" value="ECO:0007669"/>
    <property type="project" value="InterPro"/>
</dbReference>
<name>A0A2A4X3Y5_9GAMM</name>
<dbReference type="EMBL" id="NVUL01000050">
    <property type="protein sequence ID" value="PCI77001.1"/>
    <property type="molecule type" value="Genomic_DNA"/>
</dbReference>
<accession>A0A2A4X3Y5</accession>
<dbReference type="InterPro" id="IPR007939">
    <property type="entry name" value="Cu-R_B_prcur"/>
</dbReference>
<sequence length="330" mass="37228">MNRVIFLICIVAPFLLTLSEEVAAQDSDHQQHHAVGDQLERSIDQHGETQFSADSENIHAHPVAETTHEPVQAAMDHDAMSHSDMAEMETETLRDPHAYSGGYERASGPYTLPSQRGVRLADETIFAGLWMDRFEFVDHKNGEGAELEGYAWFGNSYRQIVVQAQIETVDGEVEEGEVDLLYSQAVSSFWDLRVGLHRSFGENADRDWAAIGFKGLAPYWFEVDATLHLGSNGRSAFDFEAEYELLLTQRLVLQPRIDISAFGKTEVDLGRGSGLSTIKAGARLRYEFDRQFAPYVGVERVKRFGETADLMPFGSDRTETHWVLGLRYWF</sequence>
<keyword evidence="1" id="KW-0732">Signal</keyword>
<dbReference type="AlphaFoldDB" id="A0A2A4X3Y5"/>
<evidence type="ECO:0000313" key="2">
    <source>
        <dbReference type="EMBL" id="PCI77001.1"/>
    </source>
</evidence>
<feature type="signal peptide" evidence="1">
    <location>
        <begin position="1"/>
        <end position="24"/>
    </location>
</feature>
<proteinExistence type="predicted"/>
<dbReference type="Proteomes" id="UP000218767">
    <property type="component" value="Unassembled WGS sequence"/>
</dbReference>
<comment type="caution">
    <text evidence="2">The sequence shown here is derived from an EMBL/GenBank/DDBJ whole genome shotgun (WGS) entry which is preliminary data.</text>
</comment>
<protein>
    <submittedName>
        <fullName evidence="2">Copper resistance protein CopB</fullName>
    </submittedName>
</protein>
<feature type="chain" id="PRO_5012607733" evidence="1">
    <location>
        <begin position="25"/>
        <end position="330"/>
    </location>
</feature>
<gene>
    <name evidence="2" type="ORF">COB20_09320</name>
</gene>
<evidence type="ECO:0000256" key="1">
    <source>
        <dbReference type="SAM" id="SignalP"/>
    </source>
</evidence>
<reference evidence="3" key="1">
    <citation type="submission" date="2017-08" db="EMBL/GenBank/DDBJ databases">
        <title>A dynamic microbial community with high functional redundancy inhabits the cold, oxic subseafloor aquifer.</title>
        <authorList>
            <person name="Tully B.J."/>
            <person name="Wheat C.G."/>
            <person name="Glazer B.T."/>
            <person name="Huber J.A."/>
        </authorList>
    </citation>
    <scope>NUCLEOTIDE SEQUENCE [LARGE SCALE GENOMIC DNA]</scope>
</reference>
<evidence type="ECO:0000313" key="3">
    <source>
        <dbReference type="Proteomes" id="UP000218767"/>
    </source>
</evidence>
<dbReference type="GO" id="GO:0006878">
    <property type="term" value="P:intracellular copper ion homeostasis"/>
    <property type="evidence" value="ECO:0007669"/>
    <property type="project" value="InterPro"/>
</dbReference>
<dbReference type="Pfam" id="PF05275">
    <property type="entry name" value="CopB"/>
    <property type="match status" value="1"/>
</dbReference>